<accession>A0ACC0XHB9</accession>
<protein>
    <submittedName>
        <fullName evidence="1">Uncharacterized protein</fullName>
    </submittedName>
</protein>
<gene>
    <name evidence="1" type="ORF">Pint_11260</name>
</gene>
<organism evidence="1 2">
    <name type="scientific">Pistacia integerrima</name>
    <dbReference type="NCBI Taxonomy" id="434235"/>
    <lineage>
        <taxon>Eukaryota</taxon>
        <taxon>Viridiplantae</taxon>
        <taxon>Streptophyta</taxon>
        <taxon>Embryophyta</taxon>
        <taxon>Tracheophyta</taxon>
        <taxon>Spermatophyta</taxon>
        <taxon>Magnoliopsida</taxon>
        <taxon>eudicotyledons</taxon>
        <taxon>Gunneridae</taxon>
        <taxon>Pentapetalae</taxon>
        <taxon>rosids</taxon>
        <taxon>malvids</taxon>
        <taxon>Sapindales</taxon>
        <taxon>Anacardiaceae</taxon>
        <taxon>Pistacia</taxon>
    </lineage>
</organism>
<proteinExistence type="predicted"/>
<name>A0ACC0XHB9_9ROSI</name>
<keyword evidence="2" id="KW-1185">Reference proteome</keyword>
<dbReference type="Proteomes" id="UP001163603">
    <property type="component" value="Chromosome 12"/>
</dbReference>
<evidence type="ECO:0000313" key="1">
    <source>
        <dbReference type="EMBL" id="KAJ0016531.1"/>
    </source>
</evidence>
<reference evidence="2" key="1">
    <citation type="journal article" date="2023" name="G3 (Bethesda)">
        <title>Genome assembly and association tests identify interacting loci associated with vigor, precocity, and sex in interspecific pistachio rootstocks.</title>
        <authorList>
            <person name="Palmer W."/>
            <person name="Jacygrad E."/>
            <person name="Sagayaradj S."/>
            <person name="Cavanaugh K."/>
            <person name="Han R."/>
            <person name="Bertier L."/>
            <person name="Beede B."/>
            <person name="Kafkas S."/>
            <person name="Golino D."/>
            <person name="Preece J."/>
            <person name="Michelmore R."/>
        </authorList>
    </citation>
    <scope>NUCLEOTIDE SEQUENCE [LARGE SCALE GENOMIC DNA]</scope>
</reference>
<comment type="caution">
    <text evidence="1">The sequence shown here is derived from an EMBL/GenBank/DDBJ whole genome shotgun (WGS) entry which is preliminary data.</text>
</comment>
<dbReference type="EMBL" id="CM047747">
    <property type="protein sequence ID" value="KAJ0016531.1"/>
    <property type="molecule type" value="Genomic_DNA"/>
</dbReference>
<evidence type="ECO:0000313" key="2">
    <source>
        <dbReference type="Proteomes" id="UP001163603"/>
    </source>
</evidence>
<sequence>MDLNADIALLLSGFEIAWISEVSLYKLKAGFIYSNTALTRETRIKIRRGEECVQAFPKFLIASPSFHGGRGALPSAGGHPADLTFLAGVCYQFTNIVNLSMVTVKQLQNNKILPKSATTEHLKCPLFSFQGVKTPTYNLGGQSLGEKTSSGGLLSNPEEEQSILDALLLAQWEERMWKGYFRYDVTTSEVKVISGRGKFLAQLTEEWSMACLSKAEDSKVCHQRDSFLFHRINHHEELLFCVASSDKTNSEFIPLAAVPNGAILIIVNVRLRYSSCQYIKKPATPLEYGHVFLVPYGPSRLYLDSTFLEMMLRVTVEINNDSFRLFYDCSSAGASHIYFQGCYFPNHLPVELMHVDTFFSDGQKGIRISTVTDYPIKTLLFEHTCNIKIMVELISEICSYLQEKNIPHNLLISDHGKKIFLFFQKQTTSSNLSAWECGGYFLFRSKYEFDQVTEEAMLIHLSAVSLDDSGFEAVKQLSGNIASKLAI</sequence>